<accession>D9WIH9</accession>
<dbReference type="AlphaFoldDB" id="D9WIH9"/>
<dbReference type="Gene3D" id="3.30.530.20">
    <property type="match status" value="1"/>
</dbReference>
<dbReference type="SUPFAM" id="SSF55961">
    <property type="entry name" value="Bet v1-like"/>
    <property type="match status" value="1"/>
</dbReference>
<dbReference type="EMBL" id="GG657754">
    <property type="protein sequence ID" value="EFL25537.1"/>
    <property type="molecule type" value="Genomic_DNA"/>
</dbReference>
<gene>
    <name evidence="1" type="ORF">SSOG_05251</name>
</gene>
<organism evidence="1 2">
    <name type="scientific">Streptomyces himastatinicus ATCC 53653</name>
    <dbReference type="NCBI Taxonomy" id="457427"/>
    <lineage>
        <taxon>Bacteria</taxon>
        <taxon>Bacillati</taxon>
        <taxon>Actinomycetota</taxon>
        <taxon>Actinomycetes</taxon>
        <taxon>Kitasatosporales</taxon>
        <taxon>Streptomycetaceae</taxon>
        <taxon>Streptomyces</taxon>
        <taxon>Streptomyces violaceusniger group</taxon>
    </lineage>
</organism>
<keyword evidence="2" id="KW-1185">Reference proteome</keyword>
<dbReference type="CDD" id="cd07812">
    <property type="entry name" value="SRPBCC"/>
    <property type="match status" value="1"/>
</dbReference>
<reference evidence="1 2" key="1">
    <citation type="submission" date="2009-02" db="EMBL/GenBank/DDBJ databases">
        <title>Annotation of Streptomyces hygroscopicus strain ATCC 53653.</title>
        <authorList>
            <consortium name="The Broad Institute Genome Sequencing Platform"/>
            <consortium name="Broad Institute Microbial Sequencing Center"/>
            <person name="Fischbach M."/>
            <person name="Godfrey P."/>
            <person name="Ward D."/>
            <person name="Young S."/>
            <person name="Zeng Q."/>
            <person name="Koehrsen M."/>
            <person name="Alvarado L."/>
            <person name="Berlin A.M."/>
            <person name="Bochicchio J."/>
            <person name="Borenstein D."/>
            <person name="Chapman S.B."/>
            <person name="Chen Z."/>
            <person name="Engels R."/>
            <person name="Freedman E."/>
            <person name="Gellesch M."/>
            <person name="Goldberg J."/>
            <person name="Griggs A."/>
            <person name="Gujja S."/>
            <person name="Heilman E.R."/>
            <person name="Heiman D.I."/>
            <person name="Hepburn T.A."/>
            <person name="Howarth C."/>
            <person name="Jen D."/>
            <person name="Larson L."/>
            <person name="Lewis B."/>
            <person name="Mehta T."/>
            <person name="Park D."/>
            <person name="Pearson M."/>
            <person name="Richards J."/>
            <person name="Roberts A."/>
            <person name="Saif S."/>
            <person name="Shea T.D."/>
            <person name="Shenoy N."/>
            <person name="Sisk P."/>
            <person name="Stolte C."/>
            <person name="Sykes S.N."/>
            <person name="Thomson T."/>
            <person name="Walk T."/>
            <person name="White J."/>
            <person name="Yandava C."/>
            <person name="Straight P."/>
            <person name="Clardy J."/>
            <person name="Hung D."/>
            <person name="Kolter R."/>
            <person name="Mekalanos J."/>
            <person name="Walker S."/>
            <person name="Walsh C.T."/>
            <person name="Wieland-Brown L.C."/>
            <person name="Haas B."/>
            <person name="Nusbaum C."/>
            <person name="Birren B."/>
        </authorList>
    </citation>
    <scope>NUCLEOTIDE SEQUENCE [LARGE SCALE GENOMIC DNA]</scope>
    <source>
        <strain evidence="1 2">ATCC 53653</strain>
    </source>
</reference>
<sequence length="120" mass="13151">MAADPQDVYELIADVTRIGEWSPEATGAEWLNGEPGAVGSTFRGHNRRPWVKWSTICTVTAAGPGKRFAFDVKAAGRPVAAWELEIVPRDGGCEVTQRTFDQRSLLYKVTSVVTTEVRAD</sequence>
<dbReference type="STRING" id="457427.SSOG_05251"/>
<dbReference type="RefSeq" id="WP_009717341.1">
    <property type="nucleotide sequence ID" value="NZ_GG657754.1"/>
</dbReference>
<protein>
    <submittedName>
        <fullName evidence="1">Cyclase/dehydrase</fullName>
    </submittedName>
</protein>
<dbReference type="Proteomes" id="UP000003963">
    <property type="component" value="Unassembled WGS sequence"/>
</dbReference>
<evidence type="ECO:0000313" key="2">
    <source>
        <dbReference type="Proteomes" id="UP000003963"/>
    </source>
</evidence>
<dbReference type="InterPro" id="IPR023393">
    <property type="entry name" value="START-like_dom_sf"/>
</dbReference>
<name>D9WIH9_9ACTN</name>
<dbReference type="InterPro" id="IPR019587">
    <property type="entry name" value="Polyketide_cyclase/dehydratase"/>
</dbReference>
<proteinExistence type="predicted"/>
<dbReference type="Pfam" id="PF10604">
    <property type="entry name" value="Polyketide_cyc2"/>
    <property type="match status" value="1"/>
</dbReference>
<dbReference type="OrthoDB" id="4618973at2"/>
<dbReference type="HOGENOM" id="CLU_106514_2_0_11"/>
<evidence type="ECO:0000313" key="1">
    <source>
        <dbReference type="EMBL" id="EFL25537.1"/>
    </source>
</evidence>